<evidence type="ECO:0000256" key="1">
    <source>
        <dbReference type="ARBA" id="ARBA00022481"/>
    </source>
</evidence>
<evidence type="ECO:0000256" key="2">
    <source>
        <dbReference type="SAM" id="Phobius"/>
    </source>
</evidence>
<dbReference type="AlphaFoldDB" id="A0A7D9H5P8"/>
<keyword evidence="1" id="KW-0488">Methylation</keyword>
<keyword evidence="2" id="KW-0812">Transmembrane</keyword>
<accession>A0A7D9H5P8</accession>
<dbReference type="EMBL" id="LR633967">
    <property type="protein sequence ID" value="VUX55372.1"/>
    <property type="molecule type" value="Genomic_DNA"/>
</dbReference>
<keyword evidence="2" id="KW-0472">Membrane</keyword>
<dbReference type="GO" id="GO:0043683">
    <property type="term" value="P:type IV pilus assembly"/>
    <property type="evidence" value="ECO:0007669"/>
    <property type="project" value="InterPro"/>
</dbReference>
<dbReference type="Pfam" id="PF16732">
    <property type="entry name" value="ComP_DUS"/>
    <property type="match status" value="1"/>
</dbReference>
<dbReference type="InterPro" id="IPR000983">
    <property type="entry name" value="Bac_GSPG_pilin"/>
</dbReference>
<dbReference type="NCBIfam" id="TIGR02532">
    <property type="entry name" value="IV_pilin_GFxxxE"/>
    <property type="match status" value="1"/>
</dbReference>
<protein>
    <submittedName>
        <fullName evidence="3">Type IV pilus biogenesis protein PilE</fullName>
    </submittedName>
</protein>
<dbReference type="InterPro" id="IPR012902">
    <property type="entry name" value="N_methyl_site"/>
</dbReference>
<feature type="transmembrane region" description="Helical" evidence="2">
    <location>
        <begin position="12"/>
        <end position="31"/>
    </location>
</feature>
<organism evidence="3">
    <name type="scientific">uncultured Woeseiaceae bacterium</name>
    <dbReference type="NCBI Taxonomy" id="1983305"/>
    <lineage>
        <taxon>Bacteria</taxon>
        <taxon>Pseudomonadati</taxon>
        <taxon>Pseudomonadota</taxon>
        <taxon>Gammaproteobacteria</taxon>
        <taxon>Woeseiales</taxon>
        <taxon>Woeseiaceae</taxon>
        <taxon>environmental samples</taxon>
    </lineage>
</organism>
<dbReference type="GO" id="GO:0015628">
    <property type="term" value="P:protein secretion by the type II secretion system"/>
    <property type="evidence" value="ECO:0007669"/>
    <property type="project" value="InterPro"/>
</dbReference>
<evidence type="ECO:0000313" key="3">
    <source>
        <dbReference type="EMBL" id="VUX55372.1"/>
    </source>
</evidence>
<dbReference type="PANTHER" id="PTHR30093">
    <property type="entry name" value="GENERAL SECRETION PATHWAY PROTEIN G"/>
    <property type="match status" value="1"/>
</dbReference>
<dbReference type="InterPro" id="IPR045584">
    <property type="entry name" value="Pilin-like"/>
</dbReference>
<gene>
    <name evidence="3" type="ORF">JTBM06_V1_10089</name>
</gene>
<dbReference type="PRINTS" id="PR00813">
    <property type="entry name" value="BCTERIALGSPG"/>
</dbReference>
<dbReference type="GO" id="GO:0015627">
    <property type="term" value="C:type II protein secretion system complex"/>
    <property type="evidence" value="ECO:0007669"/>
    <property type="project" value="InterPro"/>
</dbReference>
<proteinExistence type="predicted"/>
<dbReference type="InterPro" id="IPR031982">
    <property type="entry name" value="PilE-like"/>
</dbReference>
<sequence length="139" mass="15195">MRKNMRGVTLMELMIVVVIIGILISIAYPSYRQYVAKAKRNEAKAALLQISTMQERFYLQNSTYTANMTALGFPVDSNFPTDSGSYIVNVTAASPAAFAATAIYQKGDAEAGKCATFSIDGVGLKTSTPFDDCWTNTRR</sequence>
<dbReference type="Pfam" id="PF07963">
    <property type="entry name" value="N_methyl"/>
    <property type="match status" value="1"/>
</dbReference>
<dbReference type="Gene3D" id="3.30.700.10">
    <property type="entry name" value="Glycoprotein, Type 4 Pilin"/>
    <property type="match status" value="1"/>
</dbReference>
<keyword evidence="2" id="KW-1133">Transmembrane helix</keyword>
<reference evidence="3" key="1">
    <citation type="submission" date="2019-07" db="EMBL/GenBank/DDBJ databases">
        <authorList>
            <person name="Weber M."/>
            <person name="Kostadinov I."/>
            <person name="Kostadinov D I."/>
        </authorList>
    </citation>
    <scope>NUCLEOTIDE SEQUENCE</scope>
    <source>
        <strain evidence="3">Gfbio:sag-sample-m06:053724c1-46a9-4a36-b237-ea2bf867836b</strain>
    </source>
</reference>
<dbReference type="PANTHER" id="PTHR30093:SF47">
    <property type="entry name" value="TYPE IV PILUS NON-CORE MINOR PILIN PILE"/>
    <property type="match status" value="1"/>
</dbReference>
<name>A0A7D9H5P8_9GAMM</name>
<dbReference type="SUPFAM" id="SSF54523">
    <property type="entry name" value="Pili subunits"/>
    <property type="match status" value="1"/>
</dbReference>